<accession>A0AAQ3PGD7</accession>
<dbReference type="SUPFAM" id="SSF50630">
    <property type="entry name" value="Acid proteases"/>
    <property type="match status" value="1"/>
</dbReference>
<organism evidence="2 3">
    <name type="scientific">Vigna mungo</name>
    <name type="common">Black gram</name>
    <name type="synonym">Phaseolus mungo</name>
    <dbReference type="NCBI Taxonomy" id="3915"/>
    <lineage>
        <taxon>Eukaryota</taxon>
        <taxon>Viridiplantae</taxon>
        <taxon>Streptophyta</taxon>
        <taxon>Embryophyta</taxon>
        <taxon>Tracheophyta</taxon>
        <taxon>Spermatophyta</taxon>
        <taxon>Magnoliopsida</taxon>
        <taxon>eudicotyledons</taxon>
        <taxon>Gunneridae</taxon>
        <taxon>Pentapetalae</taxon>
        <taxon>rosids</taxon>
        <taxon>fabids</taxon>
        <taxon>Fabales</taxon>
        <taxon>Fabaceae</taxon>
        <taxon>Papilionoideae</taxon>
        <taxon>50 kb inversion clade</taxon>
        <taxon>NPAAA clade</taxon>
        <taxon>indigoferoid/millettioid clade</taxon>
        <taxon>Phaseoleae</taxon>
        <taxon>Vigna</taxon>
    </lineage>
</organism>
<dbReference type="PANTHER" id="PTHR15503">
    <property type="entry name" value="LDOC1 RELATED"/>
    <property type="match status" value="1"/>
</dbReference>
<dbReference type="InterPro" id="IPR021109">
    <property type="entry name" value="Peptidase_aspartic_dom_sf"/>
</dbReference>
<evidence type="ECO:0000256" key="1">
    <source>
        <dbReference type="SAM" id="MobiDB-lite"/>
    </source>
</evidence>
<feature type="region of interest" description="Disordered" evidence="1">
    <location>
        <begin position="646"/>
        <end position="669"/>
    </location>
</feature>
<keyword evidence="3" id="KW-1185">Reference proteome</keyword>
<dbReference type="CDD" id="cd00303">
    <property type="entry name" value="retropepsin_like"/>
    <property type="match status" value="1"/>
</dbReference>
<gene>
    <name evidence="2" type="ORF">V8G54_004441</name>
</gene>
<feature type="compositionally biased region" description="Polar residues" evidence="1">
    <location>
        <begin position="189"/>
        <end position="204"/>
    </location>
</feature>
<evidence type="ECO:0000313" key="3">
    <source>
        <dbReference type="Proteomes" id="UP001374535"/>
    </source>
</evidence>
<dbReference type="EMBL" id="CP144700">
    <property type="protein sequence ID" value="WVZ25897.1"/>
    <property type="molecule type" value="Genomic_DNA"/>
</dbReference>
<proteinExistence type="predicted"/>
<sequence>MVRASSQMVPPPANLLAIPSPRFFPPLPSNEIHGKLDLKLKTGCICAVSGSSKGSTRLDGFRRQRSYSNCKVWQRKKGMEGSARYWFKAWKAKAKNRSWEGLKGAMVCGTTVEGVAANKQSGTREEYAPASTVRELQEPIRNKELIAAMPIARDGEELNGGAKTGGGGMGRNLTNWSRLNRAASRVEPSRQTQNRIRPTENSGSVRKEVTQASGLAKSNFDNRGRNSGNLHHSQFAKCRKEDSCFRSYCPERSLRMMTMAEDEEEDGTEAETELAQMQMELSAFSAWGLTQPKKMKLQVEIEGKRALILMDSVASHKFGLLFRPPPKPPNLKLQVSIEAIENHMPQVMVIDEIGTKHEAMAASTIVQRGIQLICKVANNEAGELESKTMELDDAAQNDEAGGLGGGRRVVVLINSGANHNFISEDLAEDLKLLVIETSPYPVSLGDGWKKMTQGRCNQIQLSLGEAMVVEDFYLFDLGGVDIILGIAWLAKLGGVVINWKEMTMGYNLAGKRVRVKGNPALSTVRGKHSRVFQGIKGLSREDNAWQSELTAAQEADQHSRVFQEIKGLPPFGEMEHLITLKEGVNVSKELIKSILSHLIQLRTLKRNLKNIINMGLSAKKEEDNRFQQIKKEVIYLIRMLPPTFESKQQRKGEASGDFQEFDPGGKTKNKYKKKVGHGCCIGEENAGPYIRKTMAQWSLGQPWDQTWNLQGKREDVTWEDRSTMADQCPKFNLEDKVVNGAEGNVRTWRVNENGFLTEEPNSGGEWCKEQWAEGEV</sequence>
<reference evidence="2 3" key="1">
    <citation type="journal article" date="2023" name="Life. Sci Alliance">
        <title>Evolutionary insights into 3D genome organization and epigenetic landscape of Vigna mungo.</title>
        <authorList>
            <person name="Junaid A."/>
            <person name="Singh B."/>
            <person name="Bhatia S."/>
        </authorList>
    </citation>
    <scope>NUCLEOTIDE SEQUENCE [LARGE SCALE GENOMIC DNA]</scope>
    <source>
        <strain evidence="2">Urdbean</strain>
    </source>
</reference>
<dbReference type="Pfam" id="PF08284">
    <property type="entry name" value="RVP_2"/>
    <property type="match status" value="1"/>
</dbReference>
<dbReference type="PANTHER" id="PTHR15503:SF22">
    <property type="entry name" value="TRANSPOSON TY3-I GAG POLYPROTEIN"/>
    <property type="match status" value="1"/>
</dbReference>
<feature type="region of interest" description="Disordered" evidence="1">
    <location>
        <begin position="181"/>
        <end position="211"/>
    </location>
</feature>
<evidence type="ECO:0000313" key="2">
    <source>
        <dbReference type="EMBL" id="WVZ25897.1"/>
    </source>
</evidence>
<dbReference type="AlphaFoldDB" id="A0AAQ3PGD7"/>
<name>A0AAQ3PGD7_VIGMU</name>
<dbReference type="InterPro" id="IPR032567">
    <property type="entry name" value="RTL1-rel"/>
</dbReference>
<dbReference type="Gene3D" id="2.40.70.10">
    <property type="entry name" value="Acid Proteases"/>
    <property type="match status" value="1"/>
</dbReference>
<dbReference type="Proteomes" id="UP001374535">
    <property type="component" value="Chromosome 1"/>
</dbReference>
<protein>
    <submittedName>
        <fullName evidence="2">Uncharacterized protein</fullName>
    </submittedName>
</protein>